<dbReference type="PANTHER" id="PTHR21342">
    <property type="entry name" value="PHOSPHOPANTETHEINE ADENYLYLTRANSFERASE"/>
    <property type="match status" value="1"/>
</dbReference>
<feature type="domain" description="Cytidyltransferase-like" evidence="10">
    <location>
        <begin position="5"/>
        <end position="133"/>
    </location>
</feature>
<dbReference type="GO" id="GO:0005524">
    <property type="term" value="F:ATP binding"/>
    <property type="evidence" value="ECO:0007669"/>
    <property type="project" value="UniProtKB-KW"/>
</dbReference>
<comment type="function">
    <text evidence="9">Reversibly transfers an adenylyl group from ATP to 4'-phosphopantetheine, yielding dephospho-CoA (dPCoA) and pyrophosphate.</text>
</comment>
<keyword evidence="3 9" id="KW-0548">Nucleotidyltransferase</keyword>
<feature type="binding site" evidence="9">
    <location>
        <begin position="123"/>
        <end position="129"/>
    </location>
    <ligand>
        <name>ATP</name>
        <dbReference type="ChEBI" id="CHEBI:30616"/>
    </ligand>
</feature>
<feature type="binding site" evidence="9">
    <location>
        <position position="87"/>
    </location>
    <ligand>
        <name>substrate</name>
    </ligand>
</feature>
<keyword evidence="4 9" id="KW-0547">Nucleotide-binding</keyword>
<organism evidence="11 12">
    <name type="scientific">Candidatus Chloroploca asiatica</name>
    <dbReference type="NCBI Taxonomy" id="1506545"/>
    <lineage>
        <taxon>Bacteria</taxon>
        <taxon>Bacillati</taxon>
        <taxon>Chloroflexota</taxon>
        <taxon>Chloroflexia</taxon>
        <taxon>Chloroflexales</taxon>
        <taxon>Chloroflexineae</taxon>
        <taxon>Oscillochloridaceae</taxon>
        <taxon>Candidatus Chloroploca</taxon>
    </lineage>
</organism>
<feature type="binding site" evidence="9">
    <location>
        <position position="41"/>
    </location>
    <ligand>
        <name>substrate</name>
    </ligand>
</feature>
<dbReference type="OrthoDB" id="9806661at2"/>
<feature type="binding site" evidence="9">
    <location>
        <begin position="9"/>
        <end position="10"/>
    </location>
    <ligand>
        <name>ATP</name>
        <dbReference type="ChEBI" id="CHEBI:30616"/>
    </ligand>
</feature>
<keyword evidence="1 9" id="KW-0963">Cytoplasm</keyword>
<dbReference type="GO" id="GO:0015937">
    <property type="term" value="P:coenzyme A biosynthetic process"/>
    <property type="evidence" value="ECO:0007669"/>
    <property type="project" value="UniProtKB-UniRule"/>
</dbReference>
<dbReference type="Pfam" id="PF01467">
    <property type="entry name" value="CTP_transf_like"/>
    <property type="match status" value="1"/>
</dbReference>
<evidence type="ECO:0000313" key="11">
    <source>
        <dbReference type="EMBL" id="PDW00702.1"/>
    </source>
</evidence>
<dbReference type="UniPathway" id="UPA00241">
    <property type="reaction ID" value="UER00355"/>
</dbReference>
<evidence type="ECO:0000256" key="7">
    <source>
        <dbReference type="ARBA" id="ARBA00022993"/>
    </source>
</evidence>
<evidence type="ECO:0000256" key="1">
    <source>
        <dbReference type="ARBA" id="ARBA00022490"/>
    </source>
</evidence>
<evidence type="ECO:0000313" key="12">
    <source>
        <dbReference type="Proteomes" id="UP000220922"/>
    </source>
</evidence>
<dbReference type="NCBIfam" id="TIGR01510">
    <property type="entry name" value="coaD_prev_kdtB"/>
    <property type="match status" value="1"/>
</dbReference>
<evidence type="ECO:0000256" key="4">
    <source>
        <dbReference type="ARBA" id="ARBA00022741"/>
    </source>
</evidence>
<dbReference type="HAMAP" id="MF_00151">
    <property type="entry name" value="PPAT_bact"/>
    <property type="match status" value="1"/>
</dbReference>
<dbReference type="PANTHER" id="PTHR21342:SF1">
    <property type="entry name" value="PHOSPHOPANTETHEINE ADENYLYLTRANSFERASE"/>
    <property type="match status" value="1"/>
</dbReference>
<evidence type="ECO:0000256" key="6">
    <source>
        <dbReference type="ARBA" id="ARBA00022842"/>
    </source>
</evidence>
<proteinExistence type="inferred from homology"/>
<dbReference type="GO" id="GO:0005737">
    <property type="term" value="C:cytoplasm"/>
    <property type="evidence" value="ECO:0007669"/>
    <property type="project" value="UniProtKB-SubCell"/>
</dbReference>
<feature type="binding site" evidence="9">
    <location>
        <begin position="88"/>
        <end position="90"/>
    </location>
    <ligand>
        <name>ATP</name>
        <dbReference type="ChEBI" id="CHEBI:30616"/>
    </ligand>
</feature>
<keyword evidence="7 9" id="KW-0173">Coenzyme A biosynthesis</keyword>
<comment type="subunit">
    <text evidence="9">Homohexamer.</text>
</comment>
<keyword evidence="2 9" id="KW-0808">Transferase</keyword>
<dbReference type="Gene3D" id="3.40.50.620">
    <property type="entry name" value="HUPs"/>
    <property type="match status" value="1"/>
</dbReference>
<dbReference type="RefSeq" id="WP_097650789.1">
    <property type="nucleotide sequence ID" value="NZ_LYXE01000031.1"/>
</dbReference>
<feature type="site" description="Transition state stabilizer" evidence="9">
    <location>
        <position position="17"/>
    </location>
</feature>
<comment type="cofactor">
    <cofactor evidence="9">
        <name>Mg(2+)</name>
        <dbReference type="ChEBI" id="CHEBI:18420"/>
    </cofactor>
</comment>
<feature type="binding site" evidence="9">
    <location>
        <position position="73"/>
    </location>
    <ligand>
        <name>substrate</name>
    </ligand>
</feature>
<accession>A0A2H3KYM7</accession>
<keyword evidence="6 9" id="KW-0460">Magnesium</keyword>
<protein>
    <recommendedName>
        <fullName evidence="9">Phosphopantetheine adenylyltransferase</fullName>
        <ecNumber evidence="9">2.7.7.3</ecNumber>
    </recommendedName>
    <alternativeName>
        <fullName evidence="9">Dephospho-CoA pyrophosphorylase</fullName>
    </alternativeName>
    <alternativeName>
        <fullName evidence="9">Pantetheine-phosphate adenylyltransferase</fullName>
        <shortName evidence="9">PPAT</shortName>
    </alternativeName>
</protein>
<sequence>MRIAVYPGSFDPVTYAHLEIAERTCRIFDRVVMAVFDQPKKNLLFSTEERLALLRASLTDLPQVEATSYTGLTVDFARSIGAIALVRGLRTVSDFEVEYNMAQLNQTLDAEIEVVVLMASRQFAHISSSAVREIAGLGRDPVEFVPPHIIPVLRQKFAQRG</sequence>
<reference evidence="11 12" key="1">
    <citation type="submission" date="2016-05" db="EMBL/GenBank/DDBJ databases">
        <authorList>
            <person name="Lavstsen T."/>
            <person name="Jespersen J.S."/>
        </authorList>
    </citation>
    <scope>NUCLEOTIDE SEQUENCE [LARGE SCALE GENOMIC DNA]</scope>
    <source>
        <strain evidence="11 12">B7-9</strain>
    </source>
</reference>
<feature type="binding site" evidence="9">
    <location>
        <position position="17"/>
    </location>
    <ligand>
        <name>ATP</name>
        <dbReference type="ChEBI" id="CHEBI:30616"/>
    </ligand>
</feature>
<feature type="binding site" evidence="9">
    <location>
        <position position="9"/>
    </location>
    <ligand>
        <name>substrate</name>
    </ligand>
</feature>
<evidence type="ECO:0000256" key="9">
    <source>
        <dbReference type="HAMAP-Rule" id="MF_00151"/>
    </source>
</evidence>
<dbReference type="EMBL" id="LYXE01000031">
    <property type="protein sequence ID" value="PDW00702.1"/>
    <property type="molecule type" value="Genomic_DNA"/>
</dbReference>
<dbReference type="Proteomes" id="UP000220922">
    <property type="component" value="Unassembled WGS sequence"/>
</dbReference>
<evidence type="ECO:0000256" key="3">
    <source>
        <dbReference type="ARBA" id="ARBA00022695"/>
    </source>
</evidence>
<comment type="subcellular location">
    <subcellularLocation>
        <location evidence="9">Cytoplasm</location>
    </subcellularLocation>
</comment>
<dbReference type="CDD" id="cd02163">
    <property type="entry name" value="PPAT"/>
    <property type="match status" value="1"/>
</dbReference>
<dbReference type="AlphaFoldDB" id="A0A2H3KYM7"/>
<dbReference type="InterPro" id="IPR004821">
    <property type="entry name" value="Cyt_trans-like"/>
</dbReference>
<comment type="similarity">
    <text evidence="9">Belongs to the bacterial CoaD family.</text>
</comment>
<dbReference type="PRINTS" id="PR01020">
    <property type="entry name" value="LPSBIOSNTHSS"/>
</dbReference>
<evidence type="ECO:0000259" key="10">
    <source>
        <dbReference type="Pfam" id="PF01467"/>
    </source>
</evidence>
<comment type="pathway">
    <text evidence="9">Cofactor biosynthesis; coenzyme A biosynthesis; CoA from (R)-pantothenate: step 4/5.</text>
</comment>
<evidence type="ECO:0000256" key="2">
    <source>
        <dbReference type="ARBA" id="ARBA00022679"/>
    </source>
</evidence>
<dbReference type="GO" id="GO:0004595">
    <property type="term" value="F:pantetheine-phosphate adenylyltransferase activity"/>
    <property type="evidence" value="ECO:0007669"/>
    <property type="project" value="UniProtKB-UniRule"/>
</dbReference>
<dbReference type="EC" id="2.7.7.3" evidence="9"/>
<feature type="binding site" evidence="9">
    <location>
        <position position="98"/>
    </location>
    <ligand>
        <name>ATP</name>
        <dbReference type="ChEBI" id="CHEBI:30616"/>
    </ligand>
</feature>
<evidence type="ECO:0000256" key="8">
    <source>
        <dbReference type="ARBA" id="ARBA00029346"/>
    </source>
</evidence>
<comment type="caution">
    <text evidence="11">The sequence shown here is derived from an EMBL/GenBank/DDBJ whole genome shotgun (WGS) entry which is preliminary data.</text>
</comment>
<name>A0A2H3KYM7_9CHLR</name>
<dbReference type="SUPFAM" id="SSF52374">
    <property type="entry name" value="Nucleotidylyl transferase"/>
    <property type="match status" value="1"/>
</dbReference>
<keyword evidence="5 9" id="KW-0067">ATP-binding</keyword>
<gene>
    <name evidence="9" type="primary">coaD</name>
    <name evidence="11" type="ORF">A9Q02_08785</name>
</gene>
<keyword evidence="12" id="KW-1185">Reference proteome</keyword>
<dbReference type="InterPro" id="IPR001980">
    <property type="entry name" value="PPAT"/>
</dbReference>
<comment type="catalytic activity">
    <reaction evidence="8 9">
        <text>(R)-4'-phosphopantetheine + ATP + H(+) = 3'-dephospho-CoA + diphosphate</text>
        <dbReference type="Rhea" id="RHEA:19801"/>
        <dbReference type="ChEBI" id="CHEBI:15378"/>
        <dbReference type="ChEBI" id="CHEBI:30616"/>
        <dbReference type="ChEBI" id="CHEBI:33019"/>
        <dbReference type="ChEBI" id="CHEBI:57328"/>
        <dbReference type="ChEBI" id="CHEBI:61723"/>
        <dbReference type="EC" id="2.7.7.3"/>
    </reaction>
</comment>
<evidence type="ECO:0000256" key="5">
    <source>
        <dbReference type="ARBA" id="ARBA00022840"/>
    </source>
</evidence>
<dbReference type="InterPro" id="IPR014729">
    <property type="entry name" value="Rossmann-like_a/b/a_fold"/>
</dbReference>
<dbReference type="NCBIfam" id="TIGR00125">
    <property type="entry name" value="cyt_tran_rel"/>
    <property type="match status" value="1"/>
</dbReference>